<dbReference type="PANTHER" id="PTHR30212:SF2">
    <property type="entry name" value="PROTEIN YIIM"/>
    <property type="match status" value="1"/>
</dbReference>
<dbReference type="RefSeq" id="WP_124028818.1">
    <property type="nucleotide sequence ID" value="NZ_JBHRSN010000014.1"/>
</dbReference>
<evidence type="ECO:0000313" key="2">
    <source>
        <dbReference type="EMBL" id="RPJ65270.1"/>
    </source>
</evidence>
<feature type="domain" description="MOSC" evidence="1">
    <location>
        <begin position="25"/>
        <end position="162"/>
    </location>
</feature>
<keyword evidence="3" id="KW-1185">Reference proteome</keyword>
<dbReference type="OrthoDB" id="9786134at2"/>
<dbReference type="GO" id="GO:0030170">
    <property type="term" value="F:pyridoxal phosphate binding"/>
    <property type="evidence" value="ECO:0007669"/>
    <property type="project" value="InterPro"/>
</dbReference>
<dbReference type="GO" id="GO:0030151">
    <property type="term" value="F:molybdenum ion binding"/>
    <property type="evidence" value="ECO:0007669"/>
    <property type="project" value="InterPro"/>
</dbReference>
<dbReference type="InterPro" id="IPR011037">
    <property type="entry name" value="Pyrv_Knase-like_insert_dom_sf"/>
</dbReference>
<sequence length="214" mass="23725">MQIDGLFAGKPAPFGPRKAPSSIIKTAVPFLTVTSDGTEEDEQGNKKLHGGPEKVLHQYGLPGYRQLSKAYPSLSGSFVPGSIGENITVDGMDDTRVQVGDIYKMGDVVLQVSAPRAPCNKISHRFGEKNMDRYVGKHGITGWYYRVLETGVLTLNAEVTLIERPVESVSIHDLVTAVFAEEAKHEDLCYYSTLEALDQEWREKCKHKAMRAER</sequence>
<dbReference type="AlphaFoldDB" id="A0A3N5XXQ4"/>
<accession>A0A3N5XXQ4</accession>
<dbReference type="EMBL" id="RPOK01000005">
    <property type="protein sequence ID" value="RPJ65270.1"/>
    <property type="molecule type" value="Genomic_DNA"/>
</dbReference>
<evidence type="ECO:0000259" key="1">
    <source>
        <dbReference type="PROSITE" id="PS51340"/>
    </source>
</evidence>
<dbReference type="GO" id="GO:0003824">
    <property type="term" value="F:catalytic activity"/>
    <property type="evidence" value="ECO:0007669"/>
    <property type="project" value="InterPro"/>
</dbReference>
<dbReference type="SUPFAM" id="SSF50800">
    <property type="entry name" value="PK beta-barrel domain-like"/>
    <property type="match status" value="1"/>
</dbReference>
<dbReference type="Gene3D" id="2.40.33.20">
    <property type="entry name" value="PK beta-barrel domain-like"/>
    <property type="match status" value="1"/>
</dbReference>
<dbReference type="PANTHER" id="PTHR30212">
    <property type="entry name" value="PROTEIN YIIM"/>
    <property type="match status" value="1"/>
</dbReference>
<reference evidence="2 3" key="1">
    <citation type="submission" date="2018-11" db="EMBL/GenBank/DDBJ databases">
        <authorList>
            <person name="Ye M.-Q."/>
            <person name="Du Z.-J."/>
        </authorList>
    </citation>
    <scope>NUCLEOTIDE SEQUENCE [LARGE SCALE GENOMIC DNA]</scope>
    <source>
        <strain evidence="2 3">U0105</strain>
    </source>
</reference>
<gene>
    <name evidence="2" type="ORF">DRW07_15290</name>
</gene>
<dbReference type="PROSITE" id="PS51340">
    <property type="entry name" value="MOSC"/>
    <property type="match status" value="1"/>
</dbReference>
<proteinExistence type="predicted"/>
<dbReference type="Proteomes" id="UP000275281">
    <property type="component" value="Unassembled WGS sequence"/>
</dbReference>
<organism evidence="2 3">
    <name type="scientific">Alteromonas sediminis</name>
    <dbReference type="NCBI Taxonomy" id="2259342"/>
    <lineage>
        <taxon>Bacteria</taxon>
        <taxon>Pseudomonadati</taxon>
        <taxon>Pseudomonadota</taxon>
        <taxon>Gammaproteobacteria</taxon>
        <taxon>Alteromonadales</taxon>
        <taxon>Alteromonadaceae</taxon>
        <taxon>Alteromonas/Salinimonas group</taxon>
        <taxon>Alteromonas</taxon>
    </lineage>
</organism>
<dbReference type="InterPro" id="IPR005302">
    <property type="entry name" value="MoCF_Sase_C"/>
</dbReference>
<dbReference type="InterPro" id="IPR052353">
    <property type="entry name" value="Benzoxazolinone_Detox_Enz"/>
</dbReference>
<name>A0A3N5XXQ4_9ALTE</name>
<evidence type="ECO:0000313" key="3">
    <source>
        <dbReference type="Proteomes" id="UP000275281"/>
    </source>
</evidence>
<dbReference type="Pfam" id="PF03473">
    <property type="entry name" value="MOSC"/>
    <property type="match status" value="1"/>
</dbReference>
<protein>
    <submittedName>
        <fullName evidence="2">MOSC domain-containing protein</fullName>
    </submittedName>
</protein>
<comment type="caution">
    <text evidence="2">The sequence shown here is derived from an EMBL/GenBank/DDBJ whole genome shotgun (WGS) entry which is preliminary data.</text>
</comment>